<name>A0A4S4K9E0_9APHY</name>
<comment type="caution">
    <text evidence="1">The sequence shown here is derived from an EMBL/GenBank/DDBJ whole genome shotgun (WGS) entry which is preliminary data.</text>
</comment>
<reference evidence="1 2" key="1">
    <citation type="submission" date="2019-02" db="EMBL/GenBank/DDBJ databases">
        <title>Genome sequencing of the rare red list fungi Phlebia centrifuga.</title>
        <authorList>
            <person name="Buettner E."/>
            <person name="Kellner H."/>
        </authorList>
    </citation>
    <scope>NUCLEOTIDE SEQUENCE [LARGE SCALE GENOMIC DNA]</scope>
    <source>
        <strain evidence="1 2">DSM 108282</strain>
    </source>
</reference>
<keyword evidence="2" id="KW-1185">Reference proteome</keyword>
<evidence type="ECO:0000313" key="1">
    <source>
        <dbReference type="EMBL" id="THG94473.1"/>
    </source>
</evidence>
<dbReference type="EMBL" id="SGPJ01000442">
    <property type="protein sequence ID" value="THG94473.1"/>
    <property type="molecule type" value="Genomic_DNA"/>
</dbReference>
<sequence length="115" mass="12898">MAFIIEHNKVSLYDAHIQNEHVSYDYIKKALDSDHKYHGLQIDLLKMEEPLCKACVEGKISCTPIQKEHISNQAVNFGNILHMDLWGPSTDGFINHSSAPKTKPLDDLSLGIPNA</sequence>
<protein>
    <submittedName>
        <fullName evidence="1">Uncharacterized protein</fullName>
    </submittedName>
</protein>
<evidence type="ECO:0000313" key="2">
    <source>
        <dbReference type="Proteomes" id="UP000309038"/>
    </source>
</evidence>
<organism evidence="1 2">
    <name type="scientific">Hermanssonia centrifuga</name>
    <dbReference type="NCBI Taxonomy" id="98765"/>
    <lineage>
        <taxon>Eukaryota</taxon>
        <taxon>Fungi</taxon>
        <taxon>Dikarya</taxon>
        <taxon>Basidiomycota</taxon>
        <taxon>Agaricomycotina</taxon>
        <taxon>Agaricomycetes</taxon>
        <taxon>Polyporales</taxon>
        <taxon>Meruliaceae</taxon>
        <taxon>Hermanssonia</taxon>
    </lineage>
</organism>
<accession>A0A4S4K9E0</accession>
<dbReference type="AlphaFoldDB" id="A0A4S4K9E0"/>
<dbReference type="Proteomes" id="UP000309038">
    <property type="component" value="Unassembled WGS sequence"/>
</dbReference>
<proteinExistence type="predicted"/>
<gene>
    <name evidence="1" type="ORF">EW026_g7008</name>
</gene>